<dbReference type="EMBL" id="GL377308">
    <property type="protein sequence ID" value="EFI95792.1"/>
    <property type="molecule type" value="Genomic_DNA"/>
</dbReference>
<dbReference type="GeneID" id="9588699"/>
<dbReference type="HOGENOM" id="CLU_030619_0_0_1"/>
<feature type="domain" description="Glycosyltransferase subfamily 4-like N-terminal" evidence="14">
    <location>
        <begin position="16"/>
        <end position="205"/>
    </location>
</feature>
<organism evidence="16">
    <name type="scientific">Schizophyllum commune (strain H4-8 / FGSC 9210)</name>
    <name type="common">Split gill fungus</name>
    <dbReference type="NCBI Taxonomy" id="578458"/>
    <lineage>
        <taxon>Eukaryota</taxon>
        <taxon>Fungi</taxon>
        <taxon>Dikarya</taxon>
        <taxon>Basidiomycota</taxon>
        <taxon>Agaricomycotina</taxon>
        <taxon>Agaricomycetes</taxon>
        <taxon>Agaricomycetidae</taxon>
        <taxon>Agaricales</taxon>
        <taxon>Schizophyllaceae</taxon>
        <taxon>Schizophyllum</taxon>
    </lineage>
</organism>
<comment type="pathway">
    <text evidence="3 12">Protein modification; protein glycosylation.</text>
</comment>
<keyword evidence="16" id="KW-1185">Reference proteome</keyword>
<evidence type="ECO:0000256" key="7">
    <source>
        <dbReference type="ARBA" id="ARBA00022824"/>
    </source>
</evidence>
<proteinExistence type="inferred from homology"/>
<feature type="domain" description="Glycosyl transferase family 1" evidence="13">
    <location>
        <begin position="342"/>
        <end position="414"/>
    </location>
</feature>
<dbReference type="InterPro" id="IPR001296">
    <property type="entry name" value="Glyco_trans_1"/>
</dbReference>
<keyword evidence="8 12" id="KW-1133">Transmembrane helix</keyword>
<dbReference type="GO" id="GO:0004378">
    <property type="term" value="F:GDP-Man:Man(1)GlcNAc(2)-PP-Dol alpha-1,3-mannosyltransferase activity"/>
    <property type="evidence" value="ECO:0007669"/>
    <property type="project" value="UniProtKB-UniRule"/>
</dbReference>
<dbReference type="Pfam" id="PF13439">
    <property type="entry name" value="Glyco_transf_4"/>
    <property type="match status" value="1"/>
</dbReference>
<evidence type="ECO:0000256" key="5">
    <source>
        <dbReference type="ARBA" id="ARBA00022679"/>
    </source>
</evidence>
<dbReference type="InterPro" id="IPR027054">
    <property type="entry name" value="ALG2"/>
</dbReference>
<keyword evidence="4 12" id="KW-0328">Glycosyltransferase</keyword>
<dbReference type="Pfam" id="PF00534">
    <property type="entry name" value="Glycos_transf_1"/>
    <property type="match status" value="1"/>
</dbReference>
<dbReference type="InterPro" id="IPR028098">
    <property type="entry name" value="Glyco_trans_4-like_N"/>
</dbReference>
<feature type="transmembrane region" description="Helical" evidence="12">
    <location>
        <begin position="447"/>
        <end position="470"/>
    </location>
</feature>
<evidence type="ECO:0000256" key="8">
    <source>
        <dbReference type="ARBA" id="ARBA00022989"/>
    </source>
</evidence>
<dbReference type="Gene3D" id="3.40.50.2000">
    <property type="entry name" value="Glycogen Phosphorylase B"/>
    <property type="match status" value="2"/>
</dbReference>
<dbReference type="PANTHER" id="PTHR45918:SF1">
    <property type="entry name" value="ALPHA-1,3_1,6-MANNOSYLTRANSFERASE ALG2"/>
    <property type="match status" value="1"/>
</dbReference>
<evidence type="ECO:0000259" key="13">
    <source>
        <dbReference type="Pfam" id="PF00534"/>
    </source>
</evidence>
<comment type="catalytic activity">
    <reaction evidence="11 12">
        <text>an alpha-D-Man-(1-&gt;3)-beta-D-Man-(1-&gt;4)-beta-D-GlcNAc-(1-&gt;4)-alpha-D-GlcNAc-diphospho-di-trans,poly-cis-dolichol + GDP-alpha-D-mannose = an alpha-D-Man-(1-&gt;3)-[alpha-D-Man-(1-&gt;6)]-beta-D-Man-(1-&gt;4)-beta-D-GlcNAc-(1-&gt;4)-alpha-D-GlcNAc-diphospho-di-trans,poly-cis-dolichol + GDP + H(+)</text>
        <dbReference type="Rhea" id="RHEA:29519"/>
        <dbReference type="Rhea" id="RHEA-COMP:19513"/>
        <dbReference type="Rhea" id="RHEA-COMP:19515"/>
        <dbReference type="ChEBI" id="CHEBI:15378"/>
        <dbReference type="ChEBI" id="CHEBI:57527"/>
        <dbReference type="ChEBI" id="CHEBI:58189"/>
        <dbReference type="ChEBI" id="CHEBI:132510"/>
        <dbReference type="ChEBI" id="CHEBI:132511"/>
        <dbReference type="EC" id="2.4.1.257"/>
    </reaction>
    <physiologicalReaction direction="left-to-right" evidence="11 12">
        <dbReference type="Rhea" id="RHEA:29520"/>
    </physiologicalReaction>
</comment>
<evidence type="ECO:0000256" key="1">
    <source>
        <dbReference type="ARBA" id="ARBA00003142"/>
    </source>
</evidence>
<keyword evidence="6 12" id="KW-0812">Transmembrane</keyword>
<dbReference type="RefSeq" id="XP_003030695.1">
    <property type="nucleotide sequence ID" value="XM_003030649.1"/>
</dbReference>
<evidence type="ECO:0000256" key="11">
    <source>
        <dbReference type="ARBA" id="ARBA00045104"/>
    </source>
</evidence>
<dbReference type="KEGG" id="scm:SCHCO_02630867"/>
<dbReference type="CDD" id="cd03805">
    <property type="entry name" value="GT4_ALG2-like"/>
    <property type="match status" value="1"/>
</dbReference>
<comment type="catalytic activity">
    <reaction evidence="10 12">
        <text>a beta-D-Man-(1-&gt;4)-beta-D-GlcNAc-(1-&gt;4)-alpha-D-GlcNAc-diphospho-di-trans,poly-cis-dolichol + GDP-alpha-D-mannose = an alpha-D-Man-(1-&gt;3)-beta-D-Man-(1-&gt;4)-beta-D-GlcNAc-(1-&gt;4)-alpha-D-GlcNAc-diphospho-di-trans,poly-cis-dolichol + GDP + H(+)</text>
        <dbReference type="Rhea" id="RHEA:29515"/>
        <dbReference type="Rhea" id="RHEA-COMP:19511"/>
        <dbReference type="Rhea" id="RHEA-COMP:19513"/>
        <dbReference type="ChEBI" id="CHEBI:15378"/>
        <dbReference type="ChEBI" id="CHEBI:57527"/>
        <dbReference type="ChEBI" id="CHEBI:58189"/>
        <dbReference type="ChEBI" id="CHEBI:58472"/>
        <dbReference type="ChEBI" id="CHEBI:132510"/>
        <dbReference type="EC" id="2.4.1.132"/>
    </reaction>
    <physiologicalReaction direction="left-to-right" evidence="10 12">
        <dbReference type="Rhea" id="RHEA:29516"/>
    </physiologicalReaction>
</comment>
<dbReference type="OMA" id="AMYMKCP"/>
<accession>D8QA85</accession>
<dbReference type="AlphaFoldDB" id="D8QA85"/>
<comment type="function">
    <text evidence="1 12">Mannosylates Man(2)GlcNAc(2)-dolichol diphosphate and Man(1)GlcNAc(2)-dolichol diphosphate to form Man(3)GlcNAc(2)-dolichol diphosphate.</text>
</comment>
<evidence type="ECO:0000313" key="16">
    <source>
        <dbReference type="Proteomes" id="UP000007431"/>
    </source>
</evidence>
<comment type="similarity">
    <text evidence="12">Belongs to the glycosyltransferase group 1 family.</text>
</comment>
<evidence type="ECO:0000256" key="3">
    <source>
        <dbReference type="ARBA" id="ARBA00004922"/>
    </source>
</evidence>
<evidence type="ECO:0000256" key="4">
    <source>
        <dbReference type="ARBA" id="ARBA00022676"/>
    </source>
</evidence>
<dbReference type="InParanoid" id="D8QA85"/>
<evidence type="ECO:0000313" key="15">
    <source>
        <dbReference type="EMBL" id="EFI95792.1"/>
    </source>
</evidence>
<evidence type="ECO:0000256" key="6">
    <source>
        <dbReference type="ARBA" id="ARBA00022692"/>
    </source>
</evidence>
<protein>
    <recommendedName>
        <fullName evidence="12">Alpha-1,3/1,6-mannosyltransferase ALG2</fullName>
        <ecNumber evidence="12">2.4.1.132</ecNumber>
        <ecNumber evidence="12">2.4.1.257</ecNumber>
    </recommendedName>
    <alternativeName>
        <fullName evidence="12">GDP-Man:Man(1)GlcNAc(2)-PP-Dol alpha-1,3-mannosyltransferase</fullName>
    </alternativeName>
</protein>
<dbReference type="Proteomes" id="UP000007431">
    <property type="component" value="Unassembled WGS sequence"/>
</dbReference>
<dbReference type="EC" id="2.4.1.257" evidence="12"/>
<dbReference type="FunCoup" id="D8QA85">
    <property type="interactions" value="438"/>
</dbReference>
<gene>
    <name evidence="15" type="ORF">SCHCODRAFT_58094</name>
</gene>
<evidence type="ECO:0000256" key="2">
    <source>
        <dbReference type="ARBA" id="ARBA00004586"/>
    </source>
</evidence>
<dbReference type="eggNOG" id="KOG0853">
    <property type="taxonomic scope" value="Eukaryota"/>
</dbReference>
<dbReference type="GO" id="GO:0033164">
    <property type="term" value="F:initiation-specific glycolipid 1,6-alpha-mannosyltransferase activity"/>
    <property type="evidence" value="ECO:0007669"/>
    <property type="project" value="EnsemblFungi"/>
</dbReference>
<dbReference type="EC" id="2.4.1.132" evidence="12"/>
<dbReference type="STRING" id="578458.D8QA85"/>
<dbReference type="GO" id="GO:0102704">
    <property type="term" value="F:GDP-Man:Man(2)GlcNAc(2)-PP-Dol alpha-1,6-mannosyltransferase activity"/>
    <property type="evidence" value="ECO:0007669"/>
    <property type="project" value="UniProtKB-UniRule"/>
</dbReference>
<keyword evidence="7 12" id="KW-0256">Endoplasmic reticulum</keyword>
<sequence length="471" mass="51508">MARNLKVAFIHPDLGIGGAERLVVDAALGLQKLGHSVDIYTSHHDPGHCFEETRDGTLSVKHIVPPFPRAIAGKLHILFAHLRQLHLTTKLISTDSPHYDVFFVDQLSTCVPLLRKFAGTRVVFYCHFPDQLLANGEFVEDPRRRKRGSLLKRIYRLPMDWLEEWTTGQADVILANSNFTARVFKTQFRSIHKDTRVVHPGINLSAYDAPVDPGNPDIAAVQSDRPTFISLNRFEAKKNVGLAIEAFAQFLTSSRASCRLVLAGGYDPRVEDNVATLTLLTTLATKHGLSYAITSPSPSVIPPSAPSIIQVPDPDILFLLNFTLAQRTALLRSPAALGLLYTPANEHFGIIPCEAMYCGLPVLARDSGGPTETVVEGVTGWLRPGDAAVWAGVLGEMARMGPAERTRMAEAARARVEALFGMDAMAKGVEDALLEAVEMGELQASSAATWLMVLWMLLGFVIAYAVGPWLI</sequence>
<dbReference type="GO" id="GO:0006488">
    <property type="term" value="P:dolichol-linked oligosaccharide biosynthetic process"/>
    <property type="evidence" value="ECO:0007669"/>
    <property type="project" value="EnsemblFungi"/>
</dbReference>
<evidence type="ECO:0000256" key="9">
    <source>
        <dbReference type="ARBA" id="ARBA00023136"/>
    </source>
</evidence>
<comment type="subcellular location">
    <subcellularLocation>
        <location evidence="2 12">Endoplasmic reticulum membrane</location>
    </subcellularLocation>
</comment>
<evidence type="ECO:0000256" key="12">
    <source>
        <dbReference type="RuleBase" id="RU367136"/>
    </source>
</evidence>
<name>D8QA85_SCHCM</name>
<keyword evidence="9 12" id="KW-0472">Membrane</keyword>
<dbReference type="PANTHER" id="PTHR45918">
    <property type="entry name" value="ALPHA-1,3/1,6-MANNOSYLTRANSFERASE ALG2"/>
    <property type="match status" value="1"/>
</dbReference>
<evidence type="ECO:0000256" key="10">
    <source>
        <dbReference type="ARBA" id="ARBA00045103"/>
    </source>
</evidence>
<keyword evidence="5 12" id="KW-0808">Transferase</keyword>
<dbReference type="UniPathway" id="UPA00378"/>
<dbReference type="SUPFAM" id="SSF53756">
    <property type="entry name" value="UDP-Glycosyltransferase/glycogen phosphorylase"/>
    <property type="match status" value="1"/>
</dbReference>
<dbReference type="OrthoDB" id="448893at2759"/>
<evidence type="ECO:0000259" key="14">
    <source>
        <dbReference type="Pfam" id="PF13439"/>
    </source>
</evidence>
<dbReference type="GO" id="GO:0005789">
    <property type="term" value="C:endoplasmic reticulum membrane"/>
    <property type="evidence" value="ECO:0007669"/>
    <property type="project" value="UniProtKB-SubCell"/>
</dbReference>
<dbReference type="VEuPathDB" id="FungiDB:SCHCODRAFT_02630867"/>
<reference evidence="15 16" key="1">
    <citation type="journal article" date="2010" name="Nat. Biotechnol.">
        <title>Genome sequence of the model mushroom Schizophyllum commune.</title>
        <authorList>
            <person name="Ohm R.A."/>
            <person name="de Jong J.F."/>
            <person name="Lugones L.G."/>
            <person name="Aerts A."/>
            <person name="Kothe E."/>
            <person name="Stajich J.E."/>
            <person name="de Vries R.P."/>
            <person name="Record E."/>
            <person name="Levasseur A."/>
            <person name="Baker S.E."/>
            <person name="Bartholomew K.A."/>
            <person name="Coutinho P.M."/>
            <person name="Erdmann S."/>
            <person name="Fowler T.J."/>
            <person name="Gathman A.C."/>
            <person name="Lombard V."/>
            <person name="Henrissat B."/>
            <person name="Knabe N."/>
            <person name="Kuees U."/>
            <person name="Lilly W.W."/>
            <person name="Lindquist E."/>
            <person name="Lucas S."/>
            <person name="Magnuson J.K."/>
            <person name="Piumi F."/>
            <person name="Raudaskoski M."/>
            <person name="Salamov A."/>
            <person name="Schmutz J."/>
            <person name="Schwarze F.W.M.R."/>
            <person name="vanKuyk P.A."/>
            <person name="Horton J.S."/>
            <person name="Grigoriev I.V."/>
            <person name="Woesten H.A.B."/>
        </authorList>
    </citation>
    <scope>NUCLEOTIDE SEQUENCE [LARGE SCALE GENOMIC DNA]</scope>
    <source>
        <strain evidence="16">H4-8 / FGSC 9210</strain>
    </source>
</reference>